<evidence type="ECO:0000313" key="2">
    <source>
        <dbReference type="Proteomes" id="UP000177346"/>
    </source>
</evidence>
<proteinExistence type="predicted"/>
<dbReference type="Proteomes" id="UP000177346">
    <property type="component" value="Unassembled WGS sequence"/>
</dbReference>
<organism evidence="1 2">
    <name type="scientific">Candidatus Giovannonibacteria bacterium RIFCSPLOWO2_01_FULL_46_32</name>
    <dbReference type="NCBI Taxonomy" id="1798353"/>
    <lineage>
        <taxon>Bacteria</taxon>
        <taxon>Candidatus Giovannoniibacteriota</taxon>
    </lineage>
</organism>
<evidence type="ECO:0000313" key="1">
    <source>
        <dbReference type="EMBL" id="OGF86798.1"/>
    </source>
</evidence>
<name>A0A1F5XFV1_9BACT</name>
<dbReference type="EMBL" id="MFIF01000011">
    <property type="protein sequence ID" value="OGF86798.1"/>
    <property type="molecule type" value="Genomic_DNA"/>
</dbReference>
<protein>
    <recommendedName>
        <fullName evidence="3">HD/PDEase domain-containing protein</fullName>
    </recommendedName>
</protein>
<dbReference type="Gene3D" id="1.10.3210.10">
    <property type="entry name" value="Hypothetical protein af1432"/>
    <property type="match status" value="1"/>
</dbReference>
<reference evidence="1 2" key="1">
    <citation type="journal article" date="2016" name="Nat. Commun.">
        <title>Thousands of microbial genomes shed light on interconnected biogeochemical processes in an aquifer system.</title>
        <authorList>
            <person name="Anantharaman K."/>
            <person name="Brown C.T."/>
            <person name="Hug L.A."/>
            <person name="Sharon I."/>
            <person name="Castelle C.J."/>
            <person name="Probst A.J."/>
            <person name="Thomas B.C."/>
            <person name="Singh A."/>
            <person name="Wilkins M.J."/>
            <person name="Karaoz U."/>
            <person name="Brodie E.L."/>
            <person name="Williams K.H."/>
            <person name="Hubbard S.S."/>
            <person name="Banfield J.F."/>
        </authorList>
    </citation>
    <scope>NUCLEOTIDE SEQUENCE [LARGE SCALE GENOMIC DNA]</scope>
</reference>
<accession>A0A1F5XFV1</accession>
<dbReference type="InterPro" id="IPR052194">
    <property type="entry name" value="MESH1"/>
</dbReference>
<dbReference type="PANTHER" id="PTHR46246">
    <property type="entry name" value="GUANOSINE-3',5'-BIS(DIPHOSPHATE) 3'-PYROPHOSPHOHYDROLASE MESH1"/>
    <property type="match status" value="1"/>
</dbReference>
<sequence length="181" mass="21022">MSKSLQIEFEKAVRFLAKRMPLPDANSRKPILFHDIRVGIYLYENGYTKDVVLAGVLHDTIEWARMSAQELREEFGDNVVKLVLASTKDDSITDTEEKTNELIKRCVQNGQDALIVKAADILDSFKWYSSQDNKNELQYCMRNTDVIFKFKPDDFDDKIFDGLRNWQSNFAHSVYLPKSEE</sequence>
<comment type="caution">
    <text evidence="1">The sequence shown here is derived from an EMBL/GenBank/DDBJ whole genome shotgun (WGS) entry which is preliminary data.</text>
</comment>
<dbReference type="GO" id="GO:0008893">
    <property type="term" value="F:guanosine-3',5'-bis(diphosphate) 3'-diphosphatase activity"/>
    <property type="evidence" value="ECO:0007669"/>
    <property type="project" value="TreeGrafter"/>
</dbReference>
<evidence type="ECO:0008006" key="3">
    <source>
        <dbReference type="Google" id="ProtNLM"/>
    </source>
</evidence>
<dbReference type="PANTHER" id="PTHR46246:SF1">
    <property type="entry name" value="GUANOSINE-3',5'-BIS(DIPHOSPHATE) 3'-PYROPHOSPHOHYDROLASE MESH1"/>
    <property type="match status" value="1"/>
</dbReference>
<dbReference type="SUPFAM" id="SSF109604">
    <property type="entry name" value="HD-domain/PDEase-like"/>
    <property type="match status" value="1"/>
</dbReference>
<dbReference type="AlphaFoldDB" id="A0A1F5XFV1"/>
<dbReference type="Pfam" id="PF13328">
    <property type="entry name" value="HD_4"/>
    <property type="match status" value="1"/>
</dbReference>
<gene>
    <name evidence="1" type="ORF">A3B19_01925</name>
</gene>